<dbReference type="InterPro" id="IPR011990">
    <property type="entry name" value="TPR-like_helical_dom_sf"/>
</dbReference>
<dbReference type="RefSeq" id="WP_185061532.1">
    <property type="nucleotide sequence ID" value="NZ_BAABJP010000008.1"/>
</dbReference>
<comment type="caution">
    <text evidence="2">The sequence shown here is derived from an EMBL/GenBank/DDBJ whole genome shotgun (WGS) entry which is preliminary data.</text>
</comment>
<dbReference type="Gene3D" id="3.40.50.300">
    <property type="entry name" value="P-loop containing nucleotide triphosphate hydrolases"/>
    <property type="match status" value="1"/>
</dbReference>
<reference evidence="3" key="1">
    <citation type="journal article" date="2019" name="Int. J. Syst. Evol. Microbiol.">
        <title>The Global Catalogue of Microorganisms (GCM) 10K type strain sequencing project: providing services to taxonomists for standard genome sequencing and annotation.</title>
        <authorList>
            <consortium name="The Broad Institute Genomics Platform"/>
            <consortium name="The Broad Institute Genome Sequencing Center for Infectious Disease"/>
            <person name="Wu L."/>
            <person name="Ma J."/>
        </authorList>
    </citation>
    <scope>NUCLEOTIDE SEQUENCE [LARGE SCALE GENOMIC DNA]</scope>
    <source>
        <strain evidence="3">JCM 18303</strain>
    </source>
</reference>
<dbReference type="PRINTS" id="PR00364">
    <property type="entry name" value="DISEASERSIST"/>
</dbReference>
<feature type="domain" description="NB-ARC" evidence="1">
    <location>
        <begin position="80"/>
        <end position="193"/>
    </location>
</feature>
<dbReference type="InterPro" id="IPR002182">
    <property type="entry name" value="NB-ARC"/>
</dbReference>
<dbReference type="Pfam" id="PF00931">
    <property type="entry name" value="NB-ARC"/>
    <property type="match status" value="1"/>
</dbReference>
<name>A0ABP9Q0E3_9PSEU</name>
<organism evidence="2 3">
    <name type="scientific">Pseudonocardia eucalypti</name>
    <dbReference type="NCBI Taxonomy" id="648755"/>
    <lineage>
        <taxon>Bacteria</taxon>
        <taxon>Bacillati</taxon>
        <taxon>Actinomycetota</taxon>
        <taxon>Actinomycetes</taxon>
        <taxon>Pseudonocardiales</taxon>
        <taxon>Pseudonocardiaceae</taxon>
        <taxon>Pseudonocardia</taxon>
    </lineage>
</organism>
<evidence type="ECO:0000313" key="2">
    <source>
        <dbReference type="EMBL" id="GAA5154649.1"/>
    </source>
</evidence>
<accession>A0ABP9Q0E3</accession>
<dbReference type="Gene3D" id="1.25.40.10">
    <property type="entry name" value="Tetratricopeptide repeat domain"/>
    <property type="match status" value="2"/>
</dbReference>
<dbReference type="PANTHER" id="PTHR46082">
    <property type="entry name" value="ATP/GTP-BINDING PROTEIN-RELATED"/>
    <property type="match status" value="1"/>
</dbReference>
<dbReference type="PANTHER" id="PTHR46082:SF6">
    <property type="entry name" value="AAA+ ATPASE DOMAIN-CONTAINING PROTEIN-RELATED"/>
    <property type="match status" value="1"/>
</dbReference>
<dbReference type="Pfam" id="PF13424">
    <property type="entry name" value="TPR_12"/>
    <property type="match status" value="1"/>
</dbReference>
<gene>
    <name evidence="2" type="primary">fxsT</name>
    <name evidence="2" type="ORF">GCM10023321_26840</name>
</gene>
<evidence type="ECO:0000313" key="3">
    <source>
        <dbReference type="Proteomes" id="UP001428817"/>
    </source>
</evidence>
<dbReference type="Proteomes" id="UP001428817">
    <property type="component" value="Unassembled WGS sequence"/>
</dbReference>
<dbReference type="EMBL" id="BAABJP010000008">
    <property type="protein sequence ID" value="GAA5154649.1"/>
    <property type="molecule type" value="Genomic_DNA"/>
</dbReference>
<dbReference type="SUPFAM" id="SSF52540">
    <property type="entry name" value="P-loop containing nucleoside triphosphate hydrolases"/>
    <property type="match status" value="1"/>
</dbReference>
<dbReference type="Pfam" id="PF13374">
    <property type="entry name" value="TPR_10"/>
    <property type="match status" value="3"/>
</dbReference>
<evidence type="ECO:0000259" key="1">
    <source>
        <dbReference type="Pfam" id="PF00931"/>
    </source>
</evidence>
<keyword evidence="3" id="KW-1185">Reference proteome</keyword>
<protein>
    <submittedName>
        <fullName evidence="2">FxSxx-COOH system tetratricopeptide repeat protein</fullName>
    </submittedName>
</protein>
<sequence>MQSAGAREPASEGADARNAQGVQVVLPGGSGVQHNYFAGRRPVSWPHLVGVIPPRADGYQHRAVFTVLADNFRVRRVPVQVIAGLGGVGKTQLAAELARRMRVEAALDLVVWVSVLSRAGVVSAYAQAATDLVLGPDSQDPDQAAVRFLSWLGSTGKSWLVVLDDVASAADMRALWPPEHPNGHTIVTTRRRDAELLAGRELVGVAEFTEREAIDYLVGKLPAGLTDDVGGVAADLGRLPLALGHAAAYMRDQELTCTAYRRRFADRRRRLSGLFPEESELFDHAAKTVATTWSLSVEAADRVAPTGVARPLLELASVLDSNGMPETLFATEAALGYAARGPAALNEDDARDGLRALHRFHLVAHDAGLVRVHALVQRAVREELPEQRLAAVAVSAADALACLWPDVDVDARFAQLLRANGVTLYRVVADQLWANASVAHPVLSRLVRGFGDAAMLSDAIAWARDIGDAAHRVLGAGHRDTMAFRNQLAMWLGDAGQVDEAIAELERLVAEVAATLGPDDPNTLDARQNLGYQRGHAGDPAAAASELAEVLVDCQRVLGPDDWRSLNLADQLAFWLGKSGDAAGAVALLRETLPRVVRTCGPEHRTTLSVRGNLAWWVAESGQVSEGVAALREVVADTVRVLGAEHRDVSVLRNNLAYWQGRSGDIAGAVAALEELLLERLRVFGPDHRDSHATRNGLAELYLESGDPAAAIAHLEVVLASRRQVFGDDHSETWDTRYRLACARGDLGETVQAVEELAAVLDARERLLGADHRETDRTRQSLAHWRAR</sequence>
<dbReference type="InterPro" id="IPR027417">
    <property type="entry name" value="P-loop_NTPase"/>
</dbReference>
<dbReference type="InterPro" id="IPR053137">
    <property type="entry name" value="NLR-like"/>
</dbReference>
<dbReference type="SUPFAM" id="SSF48452">
    <property type="entry name" value="TPR-like"/>
    <property type="match status" value="2"/>
</dbReference>
<proteinExistence type="predicted"/>